<keyword evidence="2" id="KW-1185">Reference proteome</keyword>
<gene>
    <name evidence="1" type="ORF">PanWU01x14_311350</name>
</gene>
<dbReference type="AlphaFoldDB" id="A0A2P5AQ21"/>
<organism evidence="1 2">
    <name type="scientific">Parasponia andersonii</name>
    <name type="common">Sponia andersonii</name>
    <dbReference type="NCBI Taxonomy" id="3476"/>
    <lineage>
        <taxon>Eukaryota</taxon>
        <taxon>Viridiplantae</taxon>
        <taxon>Streptophyta</taxon>
        <taxon>Embryophyta</taxon>
        <taxon>Tracheophyta</taxon>
        <taxon>Spermatophyta</taxon>
        <taxon>Magnoliopsida</taxon>
        <taxon>eudicotyledons</taxon>
        <taxon>Gunneridae</taxon>
        <taxon>Pentapetalae</taxon>
        <taxon>rosids</taxon>
        <taxon>fabids</taxon>
        <taxon>Rosales</taxon>
        <taxon>Cannabaceae</taxon>
        <taxon>Parasponia</taxon>
    </lineage>
</organism>
<dbReference type="OrthoDB" id="10377005at2759"/>
<reference evidence="2" key="1">
    <citation type="submission" date="2016-06" db="EMBL/GenBank/DDBJ databases">
        <title>Parallel loss of symbiosis genes in relatives of nitrogen-fixing non-legume Parasponia.</title>
        <authorList>
            <person name="Van Velzen R."/>
            <person name="Holmer R."/>
            <person name="Bu F."/>
            <person name="Rutten L."/>
            <person name="Van Zeijl A."/>
            <person name="Liu W."/>
            <person name="Santuari L."/>
            <person name="Cao Q."/>
            <person name="Sharma T."/>
            <person name="Shen D."/>
            <person name="Roswanjaya Y."/>
            <person name="Wardhani T."/>
            <person name="Kalhor M.S."/>
            <person name="Jansen J."/>
            <person name="Van den Hoogen J."/>
            <person name="Gungor B."/>
            <person name="Hartog M."/>
            <person name="Hontelez J."/>
            <person name="Verver J."/>
            <person name="Yang W.-C."/>
            <person name="Schijlen E."/>
            <person name="Repin R."/>
            <person name="Schilthuizen M."/>
            <person name="Schranz E."/>
            <person name="Heidstra R."/>
            <person name="Miyata K."/>
            <person name="Fedorova E."/>
            <person name="Kohlen W."/>
            <person name="Bisseling T."/>
            <person name="Smit S."/>
            <person name="Geurts R."/>
        </authorList>
    </citation>
    <scope>NUCLEOTIDE SEQUENCE [LARGE SCALE GENOMIC DNA]</scope>
    <source>
        <strain evidence="2">cv. WU1-14</strain>
    </source>
</reference>
<name>A0A2P5AQ21_PARAD</name>
<dbReference type="Proteomes" id="UP000237105">
    <property type="component" value="Unassembled WGS sequence"/>
</dbReference>
<proteinExistence type="predicted"/>
<comment type="caution">
    <text evidence="1">The sequence shown here is derived from an EMBL/GenBank/DDBJ whole genome shotgun (WGS) entry which is preliminary data.</text>
</comment>
<protein>
    <submittedName>
        <fullName evidence="1">Uncharacterized protein</fullName>
    </submittedName>
</protein>
<accession>A0A2P5AQ21</accession>
<evidence type="ECO:0000313" key="2">
    <source>
        <dbReference type="Proteomes" id="UP000237105"/>
    </source>
</evidence>
<sequence length="66" mass="7793">MALVHDGRDREIEKETEWFWHLPDLGVTLEMGPEEEATEESRATTKDAEVAPRFRAERKNLKHFRV</sequence>
<evidence type="ECO:0000313" key="1">
    <source>
        <dbReference type="EMBL" id="PON38629.1"/>
    </source>
</evidence>
<dbReference type="EMBL" id="JXTB01000490">
    <property type="protein sequence ID" value="PON38629.1"/>
    <property type="molecule type" value="Genomic_DNA"/>
</dbReference>